<evidence type="ECO:0000259" key="2">
    <source>
        <dbReference type="Pfam" id="PF02541"/>
    </source>
</evidence>
<dbReference type="Gene3D" id="3.30.420.40">
    <property type="match status" value="1"/>
</dbReference>
<dbReference type="OrthoDB" id="9814545at2"/>
<dbReference type="InterPro" id="IPR003607">
    <property type="entry name" value="HD/PDEase_dom"/>
</dbReference>
<evidence type="ECO:0000313" key="4">
    <source>
        <dbReference type="EMBL" id="KAB1439948.1"/>
    </source>
</evidence>
<dbReference type="Pfam" id="PF21447">
    <property type="entry name" value="Ppx-GppA_III"/>
    <property type="match status" value="1"/>
</dbReference>
<evidence type="ECO:0000313" key="5">
    <source>
        <dbReference type="Proteomes" id="UP000461768"/>
    </source>
</evidence>
<dbReference type="InterPro" id="IPR003695">
    <property type="entry name" value="Ppx_GppA_N"/>
</dbReference>
<gene>
    <name evidence="4" type="ORF">F7O84_06080</name>
</gene>
<protein>
    <submittedName>
        <fullName evidence="4">HD domain-containing protein</fullName>
    </submittedName>
</protein>
<feature type="domain" description="Ppx/GppA phosphatase C-terminal" evidence="3">
    <location>
        <begin position="320"/>
        <end position="483"/>
    </location>
</feature>
<evidence type="ECO:0000256" key="1">
    <source>
        <dbReference type="ARBA" id="ARBA00007125"/>
    </source>
</evidence>
<dbReference type="EMBL" id="WAGX01000004">
    <property type="protein sequence ID" value="KAB1439948.1"/>
    <property type="molecule type" value="Genomic_DNA"/>
</dbReference>
<dbReference type="InterPro" id="IPR043129">
    <property type="entry name" value="ATPase_NBD"/>
</dbReference>
<sequence>MNITTFAAIDIGSYEVGMKIFELSSKSGMKQIDFIRHRIELGKDTYVLGKIGCDLTDRLCEVLCDFTKIMKSYQVDAYRACATSAVREAKNTIMLLDQIRLRTGIVVEVLSNSEQRFLRYKSIAYQVDHFERIIQTGTAILDVGGGSSQFSLYDKDKLIATQNIRLGSLRIREKLAGLRKYTTNIPALVEELIDSDISNLYLQYIKNYTIKNIIVVGDYINYFQSDKSGFLTREKFINSCEKLFLLSTDEIAVKLGIPAEDATLLIPSLMIYKRVIEKTGAENIWTPGVKLSDGIAYDYAENNKIIKVKHDFEHDIIAAARNIGKRYINNKEHIQMLEELALKIFDRTVKIHGMSKRERLLLQIAVILHDCGKYISLSSFAECSYNIIMATEIIGLSHLEREIIANVVKFNTTEFVYYDELAGKFDRQSYILLEKITAILRVANALDRSHRQKFKNVKITLNEKELVLTLDTMSNVLLEKGLFKEKAEFFEEVFSIKPVIQQKKKFE</sequence>
<dbReference type="PANTHER" id="PTHR30005">
    <property type="entry name" value="EXOPOLYPHOSPHATASE"/>
    <property type="match status" value="1"/>
</dbReference>
<dbReference type="Gene3D" id="3.30.420.150">
    <property type="entry name" value="Exopolyphosphatase. Domain 2"/>
    <property type="match status" value="1"/>
</dbReference>
<comment type="similarity">
    <text evidence="1">Belongs to the GppA/Ppx family.</text>
</comment>
<accession>A0A7V7UHG3</accession>
<proteinExistence type="inferred from homology"/>
<dbReference type="GO" id="GO:0016462">
    <property type="term" value="F:pyrophosphatase activity"/>
    <property type="evidence" value="ECO:0007669"/>
    <property type="project" value="TreeGrafter"/>
</dbReference>
<comment type="caution">
    <text evidence="4">The sequence shown here is derived from an EMBL/GenBank/DDBJ whole genome shotgun (WGS) entry which is preliminary data.</text>
</comment>
<dbReference type="InterPro" id="IPR050273">
    <property type="entry name" value="GppA/Ppx_hydrolase"/>
</dbReference>
<dbReference type="SUPFAM" id="SSF53067">
    <property type="entry name" value="Actin-like ATPase domain"/>
    <property type="match status" value="2"/>
</dbReference>
<dbReference type="CDD" id="cd00077">
    <property type="entry name" value="HDc"/>
    <property type="match status" value="1"/>
</dbReference>
<reference evidence="4 5" key="1">
    <citation type="submission" date="2019-09" db="EMBL/GenBank/DDBJ databases">
        <authorList>
            <person name="Valk L.C."/>
        </authorList>
    </citation>
    <scope>NUCLEOTIDE SEQUENCE [LARGE SCALE GENOMIC DNA]</scope>
    <source>
        <strain evidence="4">GalUA</strain>
    </source>
</reference>
<evidence type="ECO:0000259" key="3">
    <source>
        <dbReference type="Pfam" id="PF21447"/>
    </source>
</evidence>
<dbReference type="InterPro" id="IPR048950">
    <property type="entry name" value="Ppx_GppA_C"/>
</dbReference>
<dbReference type="Pfam" id="PF02541">
    <property type="entry name" value="Ppx-GppA"/>
    <property type="match status" value="1"/>
</dbReference>
<reference evidence="4 5" key="2">
    <citation type="submission" date="2020-02" db="EMBL/GenBank/DDBJ databases">
        <title>Candidatus Galacturonibacter soehngenii shows hetero-acetogenic catabolism of galacturonic acid but lacks a canonical carbon monoxide dehydrogenase/acetyl-CoA synthase complex.</title>
        <authorList>
            <person name="Diender M."/>
            <person name="Stouten G.R."/>
            <person name="Petersen J.F."/>
            <person name="Nielsen P.H."/>
            <person name="Dueholm M.S."/>
            <person name="Pronk J.T."/>
            <person name="Van Loosdrecht M.C.M."/>
        </authorList>
    </citation>
    <scope>NUCLEOTIDE SEQUENCE [LARGE SCALE GENOMIC DNA]</scope>
    <source>
        <strain evidence="4">GalUA</strain>
    </source>
</reference>
<organism evidence="4 5">
    <name type="scientific">Candidatus Galacturonatibacter soehngenii</name>
    <dbReference type="NCBI Taxonomy" id="2307010"/>
    <lineage>
        <taxon>Bacteria</taxon>
        <taxon>Bacillati</taxon>
        <taxon>Bacillota</taxon>
        <taxon>Clostridia</taxon>
        <taxon>Lachnospirales</taxon>
        <taxon>Lachnospiraceae</taxon>
        <taxon>Candidatus Galacturonatibacter</taxon>
    </lineage>
</organism>
<dbReference type="PANTHER" id="PTHR30005:SF0">
    <property type="entry name" value="RETROGRADE REGULATION PROTEIN 2"/>
    <property type="match status" value="1"/>
</dbReference>
<dbReference type="RefSeq" id="WP_151143026.1">
    <property type="nucleotide sequence ID" value="NZ_WAGX01000004.1"/>
</dbReference>
<dbReference type="SUPFAM" id="SSF109604">
    <property type="entry name" value="HD-domain/PDEase-like"/>
    <property type="match status" value="1"/>
</dbReference>
<name>A0A7V7UHG3_9FIRM</name>
<keyword evidence="5" id="KW-1185">Reference proteome</keyword>
<dbReference type="AlphaFoldDB" id="A0A7V7UHG3"/>
<feature type="domain" description="Ppx/GppA phosphatase N-terminal" evidence="2">
    <location>
        <begin position="29"/>
        <end position="300"/>
    </location>
</feature>
<dbReference type="CDD" id="cd24006">
    <property type="entry name" value="ASKHA_NBD_PPX_GppA"/>
    <property type="match status" value="1"/>
</dbReference>
<dbReference type="Gene3D" id="1.10.3210.10">
    <property type="entry name" value="Hypothetical protein af1432"/>
    <property type="match status" value="1"/>
</dbReference>
<dbReference type="Proteomes" id="UP000461768">
    <property type="component" value="Unassembled WGS sequence"/>
</dbReference>